<dbReference type="EMBL" id="CP042260">
    <property type="protein sequence ID" value="QDY65828.1"/>
    <property type="molecule type" value="Genomic_DNA"/>
</dbReference>
<organism evidence="3 4">
    <name type="scientific">Glutamicibacter halophytocola</name>
    <dbReference type="NCBI Taxonomy" id="1933880"/>
    <lineage>
        <taxon>Bacteria</taxon>
        <taxon>Bacillati</taxon>
        <taxon>Actinomycetota</taxon>
        <taxon>Actinomycetes</taxon>
        <taxon>Micrococcales</taxon>
        <taxon>Micrococcaceae</taxon>
        <taxon>Glutamicibacter</taxon>
    </lineage>
</organism>
<sequence>MLRMWALPSLYLLAMIAIAFWPVPVDSSAGPALASSLNWLHAHGVPAFVDYGFVEFSANILFFIPLGIFLGMGLGRFWIAAIVGIVASALIELGQLLFLPNRFATLSDVAANSLGAALGTAIWMAAYGTHLKRKARKASAV</sequence>
<feature type="domain" description="VanZ-like" evidence="2">
    <location>
        <begin position="10"/>
        <end position="125"/>
    </location>
</feature>
<dbReference type="InterPro" id="IPR006976">
    <property type="entry name" value="VanZ-like"/>
</dbReference>
<keyword evidence="4" id="KW-1185">Reference proteome</keyword>
<dbReference type="Pfam" id="PF04892">
    <property type="entry name" value="VanZ"/>
    <property type="match status" value="1"/>
</dbReference>
<protein>
    <submittedName>
        <fullName evidence="3">VanZ family protein</fullName>
    </submittedName>
</protein>
<keyword evidence="1" id="KW-0812">Transmembrane</keyword>
<reference evidence="3 4" key="1">
    <citation type="submission" date="2019-07" db="EMBL/GenBank/DDBJ databases">
        <title>Complete Genome Sequence of drought tolerant Plant Growth-Promoting Rhizobacterium Glutamicibacter halophytocola DR408.</title>
        <authorList>
            <person name="Nishu S.D."/>
            <person name="Lee T.K."/>
        </authorList>
    </citation>
    <scope>NUCLEOTIDE SEQUENCE [LARGE SCALE GENOMIC DNA]</scope>
    <source>
        <strain evidence="3 4">DR408</strain>
    </source>
</reference>
<gene>
    <name evidence="3" type="ORF">FQA45_05620</name>
</gene>
<dbReference type="Proteomes" id="UP000320717">
    <property type="component" value="Chromosome"/>
</dbReference>
<evidence type="ECO:0000256" key="1">
    <source>
        <dbReference type="SAM" id="Phobius"/>
    </source>
</evidence>
<feature type="transmembrane region" description="Helical" evidence="1">
    <location>
        <begin position="77"/>
        <end position="97"/>
    </location>
</feature>
<feature type="transmembrane region" description="Helical" evidence="1">
    <location>
        <begin position="51"/>
        <end position="70"/>
    </location>
</feature>
<keyword evidence="1" id="KW-1133">Transmembrane helix</keyword>
<evidence type="ECO:0000259" key="2">
    <source>
        <dbReference type="Pfam" id="PF04892"/>
    </source>
</evidence>
<proteinExistence type="predicted"/>
<evidence type="ECO:0000313" key="3">
    <source>
        <dbReference type="EMBL" id="QDY65828.1"/>
    </source>
</evidence>
<name>A0ABX5Y6T2_9MICC</name>
<evidence type="ECO:0000313" key="4">
    <source>
        <dbReference type="Proteomes" id="UP000320717"/>
    </source>
</evidence>
<keyword evidence="1" id="KW-0472">Membrane</keyword>
<feature type="transmembrane region" description="Helical" evidence="1">
    <location>
        <begin position="109"/>
        <end position="127"/>
    </location>
</feature>
<accession>A0ABX5Y6T2</accession>